<dbReference type="PRINTS" id="PR00039">
    <property type="entry name" value="HTHLYSR"/>
</dbReference>
<dbReference type="EMBL" id="BAAAQY010000007">
    <property type="protein sequence ID" value="GAA2239263.1"/>
    <property type="molecule type" value="Genomic_DNA"/>
</dbReference>
<keyword evidence="3" id="KW-0238">DNA-binding</keyword>
<name>A0ABN3DQI5_9MICO</name>
<accession>A0ABN3DQI5</accession>
<dbReference type="InterPro" id="IPR036388">
    <property type="entry name" value="WH-like_DNA-bd_sf"/>
</dbReference>
<protein>
    <submittedName>
        <fullName evidence="6">LysR family transcriptional regulator</fullName>
    </submittedName>
</protein>
<evidence type="ECO:0000313" key="6">
    <source>
        <dbReference type="EMBL" id="GAA2239263.1"/>
    </source>
</evidence>
<dbReference type="PANTHER" id="PTHR30346">
    <property type="entry name" value="TRANSCRIPTIONAL DUAL REGULATOR HCAR-RELATED"/>
    <property type="match status" value="1"/>
</dbReference>
<feature type="domain" description="HTH lysR-type" evidence="5">
    <location>
        <begin position="1"/>
        <end position="62"/>
    </location>
</feature>
<evidence type="ECO:0000256" key="4">
    <source>
        <dbReference type="ARBA" id="ARBA00023163"/>
    </source>
</evidence>
<dbReference type="Proteomes" id="UP001500929">
    <property type="component" value="Unassembled WGS sequence"/>
</dbReference>
<dbReference type="InterPro" id="IPR036390">
    <property type="entry name" value="WH_DNA-bd_sf"/>
</dbReference>
<evidence type="ECO:0000259" key="5">
    <source>
        <dbReference type="PROSITE" id="PS50931"/>
    </source>
</evidence>
<keyword evidence="2" id="KW-0805">Transcription regulation</keyword>
<keyword evidence="4" id="KW-0804">Transcription</keyword>
<dbReference type="SUPFAM" id="SSF53850">
    <property type="entry name" value="Periplasmic binding protein-like II"/>
    <property type="match status" value="1"/>
</dbReference>
<dbReference type="Gene3D" id="3.40.190.10">
    <property type="entry name" value="Periplasmic binding protein-like II"/>
    <property type="match status" value="2"/>
</dbReference>
<reference evidence="6 7" key="1">
    <citation type="journal article" date="2019" name="Int. J. Syst. Evol. Microbiol.">
        <title>The Global Catalogue of Microorganisms (GCM) 10K type strain sequencing project: providing services to taxonomists for standard genome sequencing and annotation.</title>
        <authorList>
            <consortium name="The Broad Institute Genomics Platform"/>
            <consortium name="The Broad Institute Genome Sequencing Center for Infectious Disease"/>
            <person name="Wu L."/>
            <person name="Ma J."/>
        </authorList>
    </citation>
    <scope>NUCLEOTIDE SEQUENCE [LARGE SCALE GENOMIC DNA]</scope>
    <source>
        <strain evidence="6 7">JCM 16117</strain>
    </source>
</reference>
<dbReference type="InterPro" id="IPR000847">
    <property type="entry name" value="LysR_HTH_N"/>
</dbReference>
<dbReference type="PROSITE" id="PS50931">
    <property type="entry name" value="HTH_LYSR"/>
    <property type="match status" value="1"/>
</dbReference>
<sequence length="329" mass="33211">MDLRQLRQFTAVADARSFTAAAAELGMSQPALSQAIARLERELDCVLVLRNKQNPGAGLLLTPAGESLYADAAALLVAAHRAEERARRAGRGLTVPPVAVGFSSSTPQALVAAAVGLSGGGGGGGGAAGGAGGDVIPVQLDWAHEHESVVSGLVDLAFLQYPAGTGFAGHEVVTLDRVPRVAIVAAAHPLASRAEVTLAELGGEPVLDPGLGEGPSSFREFWLAGPRPAEAPLGPIVGPPARTVEEMCTFVSAGRGMAIASGVLAGQYHRPDLAFVPIAGIEPIEVGVAKLSEDHRPQVLAVWEALTGGAGGLGDARLAPGGAGPQNSV</sequence>
<keyword evidence="7" id="KW-1185">Reference proteome</keyword>
<dbReference type="InterPro" id="IPR005119">
    <property type="entry name" value="LysR_subst-bd"/>
</dbReference>
<dbReference type="Pfam" id="PF03466">
    <property type="entry name" value="LysR_substrate"/>
    <property type="match status" value="1"/>
</dbReference>
<evidence type="ECO:0000313" key="7">
    <source>
        <dbReference type="Proteomes" id="UP001500929"/>
    </source>
</evidence>
<comment type="similarity">
    <text evidence="1">Belongs to the LysR transcriptional regulatory family.</text>
</comment>
<gene>
    <name evidence="6" type="ORF">GCM10009851_25660</name>
</gene>
<dbReference type="PANTHER" id="PTHR30346:SF30">
    <property type="entry name" value="SMALL NEUTRAL PROTEASE REGULATORY PROTEIN"/>
    <property type="match status" value="1"/>
</dbReference>
<dbReference type="Pfam" id="PF00126">
    <property type="entry name" value="HTH_1"/>
    <property type="match status" value="1"/>
</dbReference>
<proteinExistence type="inferred from homology"/>
<evidence type="ECO:0000256" key="3">
    <source>
        <dbReference type="ARBA" id="ARBA00023125"/>
    </source>
</evidence>
<comment type="caution">
    <text evidence="6">The sequence shown here is derived from an EMBL/GenBank/DDBJ whole genome shotgun (WGS) entry which is preliminary data.</text>
</comment>
<dbReference type="Gene3D" id="1.10.10.10">
    <property type="entry name" value="Winged helix-like DNA-binding domain superfamily/Winged helix DNA-binding domain"/>
    <property type="match status" value="1"/>
</dbReference>
<dbReference type="RefSeq" id="WP_259480935.1">
    <property type="nucleotide sequence ID" value="NZ_BAAAQY010000007.1"/>
</dbReference>
<organism evidence="6 7">
    <name type="scientific">Herbiconiux moechotypicola</name>
    <dbReference type="NCBI Taxonomy" id="637393"/>
    <lineage>
        <taxon>Bacteria</taxon>
        <taxon>Bacillati</taxon>
        <taxon>Actinomycetota</taxon>
        <taxon>Actinomycetes</taxon>
        <taxon>Micrococcales</taxon>
        <taxon>Microbacteriaceae</taxon>
        <taxon>Herbiconiux</taxon>
    </lineage>
</organism>
<evidence type="ECO:0000256" key="1">
    <source>
        <dbReference type="ARBA" id="ARBA00009437"/>
    </source>
</evidence>
<evidence type="ECO:0000256" key="2">
    <source>
        <dbReference type="ARBA" id="ARBA00023015"/>
    </source>
</evidence>
<dbReference type="SUPFAM" id="SSF46785">
    <property type="entry name" value="Winged helix' DNA-binding domain"/>
    <property type="match status" value="1"/>
</dbReference>